<dbReference type="InterPro" id="IPR036942">
    <property type="entry name" value="Beta-barrel_TonB_sf"/>
</dbReference>
<evidence type="ECO:0000313" key="15">
    <source>
        <dbReference type="Proteomes" id="UP000441333"/>
    </source>
</evidence>
<keyword evidence="7 10" id="KW-0472">Membrane</keyword>
<evidence type="ECO:0000256" key="4">
    <source>
        <dbReference type="ARBA" id="ARBA00022692"/>
    </source>
</evidence>
<feature type="domain" description="TonB-dependent receptor plug" evidence="13">
    <location>
        <begin position="59"/>
        <end position="146"/>
    </location>
</feature>
<dbReference type="Proteomes" id="UP000441333">
    <property type="component" value="Unassembled WGS sequence"/>
</dbReference>
<organism evidence="14 15">
    <name type="scientific">Pseudotamlana haliotis</name>
    <dbReference type="NCBI Taxonomy" id="2614804"/>
    <lineage>
        <taxon>Bacteria</taxon>
        <taxon>Pseudomonadati</taxon>
        <taxon>Bacteroidota</taxon>
        <taxon>Flavobacteriia</taxon>
        <taxon>Flavobacteriales</taxon>
        <taxon>Flavobacteriaceae</taxon>
        <taxon>Pseudotamlana</taxon>
    </lineage>
</organism>
<evidence type="ECO:0000256" key="7">
    <source>
        <dbReference type="ARBA" id="ARBA00023136"/>
    </source>
</evidence>
<keyword evidence="6 11" id="KW-0798">TonB box</keyword>
<dbReference type="GO" id="GO:0009279">
    <property type="term" value="C:cell outer membrane"/>
    <property type="evidence" value="ECO:0007669"/>
    <property type="project" value="UniProtKB-SubCell"/>
</dbReference>
<evidence type="ECO:0000256" key="9">
    <source>
        <dbReference type="ARBA" id="ARBA00023237"/>
    </source>
</evidence>
<keyword evidence="2 10" id="KW-0813">Transport</keyword>
<dbReference type="InterPro" id="IPR012910">
    <property type="entry name" value="Plug_dom"/>
</dbReference>
<dbReference type="RefSeq" id="WP_150936868.1">
    <property type="nucleotide sequence ID" value="NZ_WAAT01000025.1"/>
</dbReference>
<sequence>MKKENLFLVIVCFTFFNGFAQHDSLVNHLDQVIIQADYRLKEHSVGYKVTRLNDSILLKNTESFSALMRFNSPLYVKEYGAGGTSSVSFRGTSATNTAVVWNGININAVNNGQTDFNALTVSLFDAIDIRSGGGSLEYGSGAIGGTVHLNDYLQFSEKERITNQFVASVGSFETYNGLYKINVSNAKFALNAGLNYVQSENDYPWNDGDLYNYNGAYQNLAFNVNAAFLLNTYSKLKLYSANYLGERFFSGELPNPFSANDKYNDFSFRNLLIYTHDKGKIYQEAKLAFISDEYRYFENEAVDYYDYGKSKRYIANYNISYQWPQLNASISSYSEYESTFGNTNKILEKNRKQFSQSFIFEQKIGSIFDYNAKVRKDFNSDYEVPFTYALGMKLHLNNGFFFRANGSKNYRVPTYNDLYWPGQGNLDLIPETAWQADVGIGFKNNLFNVDIGAFYIDASDKIVWTPNGDLNKPNVWVPINLDDVDNKGVELVLSYNNCFNKHHIHVDVNYSYTESINQETGKQVIFVPKHLLKGSLGYTYGRFSLYYQQLVTGKVYTTESNSEDFIVPQHAVANVGLDFRLFNTKNNQCTLGVKVNNVFDEYYVVQPRRPMPNRNFNFNINYKF</sequence>
<evidence type="ECO:0000256" key="11">
    <source>
        <dbReference type="RuleBase" id="RU003357"/>
    </source>
</evidence>
<accession>A0A6N6MF15</accession>
<keyword evidence="3 10" id="KW-1134">Transmembrane beta strand</keyword>
<dbReference type="GO" id="GO:0044718">
    <property type="term" value="P:siderophore transmembrane transport"/>
    <property type="evidence" value="ECO:0007669"/>
    <property type="project" value="TreeGrafter"/>
</dbReference>
<evidence type="ECO:0000256" key="8">
    <source>
        <dbReference type="ARBA" id="ARBA00023170"/>
    </source>
</evidence>
<dbReference type="Gene3D" id="2.170.130.10">
    <property type="entry name" value="TonB-dependent receptor, plug domain"/>
    <property type="match status" value="1"/>
</dbReference>
<protein>
    <submittedName>
        <fullName evidence="14">TonB-dependent receptor</fullName>
    </submittedName>
</protein>
<dbReference type="InterPro" id="IPR037066">
    <property type="entry name" value="Plug_dom_sf"/>
</dbReference>
<evidence type="ECO:0000256" key="10">
    <source>
        <dbReference type="PROSITE-ProRule" id="PRU01360"/>
    </source>
</evidence>
<dbReference type="PROSITE" id="PS52016">
    <property type="entry name" value="TONB_DEPENDENT_REC_3"/>
    <property type="match status" value="1"/>
</dbReference>
<keyword evidence="5" id="KW-0732">Signal</keyword>
<evidence type="ECO:0000256" key="1">
    <source>
        <dbReference type="ARBA" id="ARBA00004571"/>
    </source>
</evidence>
<name>A0A6N6MF15_9FLAO</name>
<dbReference type="Pfam" id="PF07715">
    <property type="entry name" value="Plug"/>
    <property type="match status" value="1"/>
</dbReference>
<comment type="caution">
    <text evidence="14">The sequence shown here is derived from an EMBL/GenBank/DDBJ whole genome shotgun (WGS) entry which is preliminary data.</text>
</comment>
<keyword evidence="8 14" id="KW-0675">Receptor</keyword>
<dbReference type="InterPro" id="IPR000531">
    <property type="entry name" value="Beta-barrel_TonB"/>
</dbReference>
<feature type="domain" description="TonB-dependent receptor-like beta-barrel" evidence="12">
    <location>
        <begin position="173"/>
        <end position="598"/>
    </location>
</feature>
<keyword evidence="15" id="KW-1185">Reference proteome</keyword>
<keyword evidence="4 10" id="KW-0812">Transmembrane</keyword>
<comment type="similarity">
    <text evidence="10 11">Belongs to the TonB-dependent receptor family.</text>
</comment>
<comment type="subcellular location">
    <subcellularLocation>
        <location evidence="1 10">Cell outer membrane</location>
        <topology evidence="1 10">Multi-pass membrane protein</topology>
    </subcellularLocation>
</comment>
<evidence type="ECO:0000256" key="2">
    <source>
        <dbReference type="ARBA" id="ARBA00022448"/>
    </source>
</evidence>
<evidence type="ECO:0000256" key="6">
    <source>
        <dbReference type="ARBA" id="ARBA00023077"/>
    </source>
</evidence>
<evidence type="ECO:0000256" key="5">
    <source>
        <dbReference type="ARBA" id="ARBA00022729"/>
    </source>
</evidence>
<evidence type="ECO:0000256" key="3">
    <source>
        <dbReference type="ARBA" id="ARBA00022452"/>
    </source>
</evidence>
<dbReference type="InterPro" id="IPR039426">
    <property type="entry name" value="TonB-dep_rcpt-like"/>
</dbReference>
<dbReference type="Pfam" id="PF00593">
    <property type="entry name" value="TonB_dep_Rec_b-barrel"/>
    <property type="match status" value="1"/>
</dbReference>
<dbReference type="GO" id="GO:0015344">
    <property type="term" value="F:siderophore uptake transmembrane transporter activity"/>
    <property type="evidence" value="ECO:0007669"/>
    <property type="project" value="TreeGrafter"/>
</dbReference>
<dbReference type="PANTHER" id="PTHR30069:SF29">
    <property type="entry name" value="HEMOGLOBIN AND HEMOGLOBIN-HAPTOGLOBIN-BINDING PROTEIN 1-RELATED"/>
    <property type="match status" value="1"/>
</dbReference>
<dbReference type="AlphaFoldDB" id="A0A6N6MF15"/>
<dbReference type="SUPFAM" id="SSF56935">
    <property type="entry name" value="Porins"/>
    <property type="match status" value="1"/>
</dbReference>
<keyword evidence="9 10" id="KW-0998">Cell outer membrane</keyword>
<reference evidence="14 15" key="1">
    <citation type="submission" date="2019-09" db="EMBL/GenBank/DDBJ databases">
        <authorList>
            <person name="Cao W.R."/>
        </authorList>
    </citation>
    <scope>NUCLEOTIDE SEQUENCE [LARGE SCALE GENOMIC DNA]</scope>
    <source>
        <strain evidence="14 15">B1N29</strain>
    </source>
</reference>
<evidence type="ECO:0000313" key="14">
    <source>
        <dbReference type="EMBL" id="KAB1069378.1"/>
    </source>
</evidence>
<evidence type="ECO:0000259" key="12">
    <source>
        <dbReference type="Pfam" id="PF00593"/>
    </source>
</evidence>
<gene>
    <name evidence="14" type="ORF">F6U93_03440</name>
</gene>
<dbReference type="EMBL" id="WAAT01000025">
    <property type="protein sequence ID" value="KAB1069378.1"/>
    <property type="molecule type" value="Genomic_DNA"/>
</dbReference>
<dbReference type="PANTHER" id="PTHR30069">
    <property type="entry name" value="TONB-DEPENDENT OUTER MEMBRANE RECEPTOR"/>
    <property type="match status" value="1"/>
</dbReference>
<proteinExistence type="inferred from homology"/>
<dbReference type="Gene3D" id="2.40.170.20">
    <property type="entry name" value="TonB-dependent receptor, beta-barrel domain"/>
    <property type="match status" value="1"/>
</dbReference>
<evidence type="ECO:0000259" key="13">
    <source>
        <dbReference type="Pfam" id="PF07715"/>
    </source>
</evidence>